<dbReference type="Gene3D" id="3.40.50.300">
    <property type="entry name" value="P-loop containing nucleotide triphosphate hydrolases"/>
    <property type="match status" value="1"/>
</dbReference>
<feature type="binding site" evidence="8">
    <location>
        <position position="183"/>
    </location>
    <ligand>
        <name>Zn(2+)</name>
        <dbReference type="ChEBI" id="CHEBI:29105"/>
    </ligand>
</feature>
<keyword evidence="8" id="KW-0479">Metal-binding</keyword>
<dbReference type="SUPFAM" id="SSF52540">
    <property type="entry name" value="P-loop containing nucleoside triphosphate hydrolases"/>
    <property type="match status" value="1"/>
</dbReference>
<dbReference type="Gene3D" id="3.30.60.20">
    <property type="match status" value="1"/>
</dbReference>
<evidence type="ECO:0000256" key="4">
    <source>
        <dbReference type="ARBA" id="ARBA00022679"/>
    </source>
</evidence>
<keyword evidence="5 8" id="KW-0547">Nucleotide-binding</keyword>
<dbReference type="EMBL" id="JAPYYP010000006">
    <property type="protein sequence ID" value="MDA5108181.1"/>
    <property type="molecule type" value="Genomic_DNA"/>
</dbReference>
<comment type="catalytic activity">
    <reaction evidence="8 11">
        <text>thymidine + ATP = dTMP + ADP + H(+)</text>
        <dbReference type="Rhea" id="RHEA:19129"/>
        <dbReference type="ChEBI" id="CHEBI:15378"/>
        <dbReference type="ChEBI" id="CHEBI:17748"/>
        <dbReference type="ChEBI" id="CHEBI:30616"/>
        <dbReference type="ChEBI" id="CHEBI:63528"/>
        <dbReference type="ChEBI" id="CHEBI:456216"/>
        <dbReference type="EC" id="2.7.1.21"/>
    </reaction>
</comment>
<comment type="similarity">
    <text evidence="1 8 12">Belongs to the thymidine kinase family.</text>
</comment>
<dbReference type="NCBIfam" id="NF003300">
    <property type="entry name" value="PRK04296.1-5"/>
    <property type="match status" value="1"/>
</dbReference>
<protein>
    <recommendedName>
        <fullName evidence="2 8">Thymidine kinase</fullName>
        <ecNumber evidence="2 8">2.7.1.21</ecNumber>
    </recommendedName>
</protein>
<dbReference type="EC" id="2.7.1.21" evidence="2 8"/>
<feature type="active site" description="Proton acceptor" evidence="8 9">
    <location>
        <position position="86"/>
    </location>
</feature>
<dbReference type="AlphaFoldDB" id="A0A9X3Z2V5"/>
<evidence type="ECO:0000256" key="5">
    <source>
        <dbReference type="ARBA" id="ARBA00022741"/>
    </source>
</evidence>
<dbReference type="PANTHER" id="PTHR11441">
    <property type="entry name" value="THYMIDINE KINASE"/>
    <property type="match status" value="1"/>
</dbReference>
<keyword evidence="6 8" id="KW-0418">Kinase</keyword>
<accession>A0A9X3Z2V5</accession>
<sequence>MAQLYFRYGAMNASKSIQLLTVAHNYEQSGKKVLVFTPAIDDRYGVGKVASRVGISREAIPISDDTDIFAIVAGEESRPHCVLVDEGQFLGKQHVEQLVKIVDELDIPVIVYGLLKDFKNQLFPGSSHLLCEADKIEEIKTVCVYCNKKATHILKFKDGRPVYTGETIEIGGNDTYSSVCRRHYYHPPAAY</sequence>
<keyword evidence="7 8" id="KW-0067">ATP-binding</keyword>
<evidence type="ECO:0000313" key="13">
    <source>
        <dbReference type="EMBL" id="MDA5108181.1"/>
    </source>
</evidence>
<dbReference type="Pfam" id="PF00265">
    <property type="entry name" value="TK"/>
    <property type="match status" value="1"/>
</dbReference>
<dbReference type="PANTHER" id="PTHR11441:SF0">
    <property type="entry name" value="THYMIDINE KINASE, CYTOSOLIC"/>
    <property type="match status" value="1"/>
</dbReference>
<keyword evidence="4 8" id="KW-0808">Transferase</keyword>
<evidence type="ECO:0000256" key="3">
    <source>
        <dbReference type="ARBA" id="ARBA00022634"/>
    </source>
</evidence>
<dbReference type="PIRSF" id="PIRSF035805">
    <property type="entry name" value="TK_cell"/>
    <property type="match status" value="1"/>
</dbReference>
<comment type="subunit">
    <text evidence="8">Homotetramer.</text>
</comment>
<evidence type="ECO:0000256" key="10">
    <source>
        <dbReference type="PIRSR" id="PIRSR035805-2"/>
    </source>
</evidence>
<dbReference type="InterPro" id="IPR027417">
    <property type="entry name" value="P-loop_NTPase"/>
</dbReference>
<dbReference type="GO" id="GO:0004797">
    <property type="term" value="F:thymidine kinase activity"/>
    <property type="evidence" value="ECO:0007669"/>
    <property type="project" value="UniProtKB-UniRule"/>
</dbReference>
<evidence type="ECO:0000256" key="8">
    <source>
        <dbReference type="HAMAP-Rule" id="MF_00124"/>
    </source>
</evidence>
<evidence type="ECO:0000256" key="11">
    <source>
        <dbReference type="RuleBase" id="RU000544"/>
    </source>
</evidence>
<organism evidence="13 14">
    <name type="scientific">Brevibacillus thermoruber</name>
    <dbReference type="NCBI Taxonomy" id="33942"/>
    <lineage>
        <taxon>Bacteria</taxon>
        <taxon>Bacillati</taxon>
        <taxon>Bacillota</taxon>
        <taxon>Bacilli</taxon>
        <taxon>Bacillales</taxon>
        <taxon>Paenibacillaceae</taxon>
        <taxon>Brevibacillus</taxon>
    </lineage>
</organism>
<gene>
    <name evidence="8" type="primary">tdk</name>
    <name evidence="13" type="ORF">O3V59_07400</name>
</gene>
<dbReference type="GO" id="GO:0005829">
    <property type="term" value="C:cytosol"/>
    <property type="evidence" value="ECO:0007669"/>
    <property type="project" value="TreeGrafter"/>
</dbReference>
<dbReference type="NCBIfam" id="NF003299">
    <property type="entry name" value="PRK04296.1-4"/>
    <property type="match status" value="1"/>
</dbReference>
<comment type="caution">
    <text evidence="8">Lacks conserved residue(s) required for the propagation of feature annotation.</text>
</comment>
<proteinExistence type="inferred from homology"/>
<keyword evidence="3 8" id="KW-0237">DNA synthesis</keyword>
<feature type="binding site" evidence="8">
    <location>
        <position position="143"/>
    </location>
    <ligand>
        <name>Zn(2+)</name>
        <dbReference type="ChEBI" id="CHEBI:29105"/>
    </ligand>
</feature>
<dbReference type="HAMAP" id="MF_00124">
    <property type="entry name" value="Thymidine_kinase"/>
    <property type="match status" value="1"/>
</dbReference>
<feature type="binding site" evidence="8">
    <location>
        <position position="146"/>
    </location>
    <ligand>
        <name>Zn(2+)</name>
        <dbReference type="ChEBI" id="CHEBI:29105"/>
    </ligand>
</feature>
<reference evidence="13" key="1">
    <citation type="submission" date="2022-12" db="EMBL/GenBank/DDBJ databases">
        <title>Draft genome sequence of the thermophilic strain Brevibacillus thermoruber HT42, isolated from Los Humeros, Puebla, Mexico, with biotechnological potential.</title>
        <authorList>
            <person name="Lara Sanchez J."/>
            <person name="Solis Palacios R."/>
            <person name="Bustos Baena A.S."/>
            <person name="Ruz Baez A.E."/>
            <person name="Espinosa Luna G."/>
            <person name="Oliart Ros R.M."/>
        </authorList>
    </citation>
    <scope>NUCLEOTIDE SEQUENCE</scope>
    <source>
        <strain evidence="13">HT42</strain>
    </source>
</reference>
<dbReference type="RefSeq" id="WP_029100395.1">
    <property type="nucleotide sequence ID" value="NZ_JAPYYP010000006.1"/>
</dbReference>
<dbReference type="InterPro" id="IPR020633">
    <property type="entry name" value="Thymidine_kinase_CS"/>
</dbReference>
<keyword evidence="14" id="KW-1185">Reference proteome</keyword>
<evidence type="ECO:0000256" key="7">
    <source>
        <dbReference type="ARBA" id="ARBA00022840"/>
    </source>
</evidence>
<feature type="binding site" evidence="8">
    <location>
        <position position="180"/>
    </location>
    <ligand>
        <name>Zn(2+)</name>
        <dbReference type="ChEBI" id="CHEBI:29105"/>
    </ligand>
</feature>
<evidence type="ECO:0000313" key="14">
    <source>
        <dbReference type="Proteomes" id="UP001151071"/>
    </source>
</evidence>
<evidence type="ECO:0000256" key="12">
    <source>
        <dbReference type="RuleBase" id="RU004165"/>
    </source>
</evidence>
<keyword evidence="8" id="KW-0963">Cytoplasm</keyword>
<dbReference type="SUPFAM" id="SSF57716">
    <property type="entry name" value="Glucocorticoid receptor-like (DNA-binding domain)"/>
    <property type="match status" value="1"/>
</dbReference>
<name>A0A9X3Z2V5_9BACL</name>
<comment type="caution">
    <text evidence="13">The sequence shown here is derived from an EMBL/GenBank/DDBJ whole genome shotgun (WGS) entry which is preliminary data.</text>
</comment>
<evidence type="ECO:0000256" key="1">
    <source>
        <dbReference type="ARBA" id="ARBA00007587"/>
    </source>
</evidence>
<dbReference type="GO" id="GO:0005524">
    <property type="term" value="F:ATP binding"/>
    <property type="evidence" value="ECO:0007669"/>
    <property type="project" value="UniProtKB-UniRule"/>
</dbReference>
<dbReference type="GO" id="GO:0071897">
    <property type="term" value="P:DNA biosynthetic process"/>
    <property type="evidence" value="ECO:0007669"/>
    <property type="project" value="UniProtKB-KW"/>
</dbReference>
<keyword evidence="8" id="KW-0862">Zinc</keyword>
<dbReference type="InterPro" id="IPR001267">
    <property type="entry name" value="Thymidine_kinase"/>
</dbReference>
<evidence type="ECO:0000256" key="2">
    <source>
        <dbReference type="ARBA" id="ARBA00012118"/>
    </source>
</evidence>
<dbReference type="GO" id="GO:0046104">
    <property type="term" value="P:thymidine metabolic process"/>
    <property type="evidence" value="ECO:0007669"/>
    <property type="project" value="TreeGrafter"/>
</dbReference>
<dbReference type="Proteomes" id="UP001151071">
    <property type="component" value="Unassembled WGS sequence"/>
</dbReference>
<evidence type="ECO:0000256" key="9">
    <source>
        <dbReference type="PIRSR" id="PIRSR035805-1"/>
    </source>
</evidence>
<dbReference type="GO" id="GO:0008270">
    <property type="term" value="F:zinc ion binding"/>
    <property type="evidence" value="ECO:0007669"/>
    <property type="project" value="UniProtKB-UniRule"/>
</dbReference>
<comment type="subcellular location">
    <subcellularLocation>
        <location evidence="8">Cytoplasm</location>
    </subcellularLocation>
</comment>
<feature type="binding site" evidence="8">
    <location>
        <begin position="85"/>
        <end position="88"/>
    </location>
    <ligand>
        <name>ATP</name>
        <dbReference type="ChEBI" id="CHEBI:30616"/>
    </ligand>
</feature>
<dbReference type="PROSITE" id="PS00603">
    <property type="entry name" value="TK_CELLULAR_TYPE"/>
    <property type="match status" value="1"/>
</dbReference>
<evidence type="ECO:0000256" key="6">
    <source>
        <dbReference type="ARBA" id="ARBA00022777"/>
    </source>
</evidence>
<feature type="binding site" evidence="10">
    <location>
        <position position="176"/>
    </location>
    <ligand>
        <name>substrate</name>
    </ligand>
</feature>
<feature type="binding site" evidence="10">
    <location>
        <begin position="168"/>
        <end position="171"/>
    </location>
    <ligand>
        <name>substrate</name>
    </ligand>
</feature>